<keyword evidence="3" id="KW-0809">Transit peptide</keyword>
<accession>A0A9W7G017</accession>
<dbReference type="GO" id="GO:0016746">
    <property type="term" value="F:acyltransferase activity"/>
    <property type="evidence" value="ECO:0007669"/>
    <property type="project" value="UniProtKB-KW"/>
</dbReference>
<dbReference type="PANTHER" id="PTHR23151:SF90">
    <property type="entry name" value="DIHYDROLIPOYLLYSINE-RESIDUE ACETYLTRANSFERASE COMPONENT OF PYRUVATE DEHYDROGENASE COMPLEX, MITOCHONDRIAL-RELATED"/>
    <property type="match status" value="1"/>
</dbReference>
<dbReference type="InterPro" id="IPR004167">
    <property type="entry name" value="PSBD"/>
</dbReference>
<gene>
    <name evidence="7" type="ORF">TrCOL_g6792</name>
</gene>
<reference evidence="8" key="1">
    <citation type="journal article" date="2023" name="Commun. Biol.">
        <title>Genome analysis of Parmales, the sister group of diatoms, reveals the evolutionary specialization of diatoms from phago-mixotrophs to photoautotrophs.</title>
        <authorList>
            <person name="Ban H."/>
            <person name="Sato S."/>
            <person name="Yoshikawa S."/>
            <person name="Yamada K."/>
            <person name="Nakamura Y."/>
            <person name="Ichinomiya M."/>
            <person name="Sato N."/>
            <person name="Blanc-Mathieu R."/>
            <person name="Endo H."/>
            <person name="Kuwata A."/>
            <person name="Ogata H."/>
        </authorList>
    </citation>
    <scope>NUCLEOTIDE SEQUENCE [LARGE SCALE GENOMIC DNA]</scope>
</reference>
<name>A0A9W7G017_9STRA</name>
<evidence type="ECO:0000313" key="7">
    <source>
        <dbReference type="EMBL" id="GMI26598.1"/>
    </source>
</evidence>
<dbReference type="CDD" id="cd06849">
    <property type="entry name" value="lipoyl_domain"/>
    <property type="match status" value="1"/>
</dbReference>
<keyword evidence="4" id="KW-0808">Transferase</keyword>
<dbReference type="EMBL" id="BRYA01000633">
    <property type="protein sequence ID" value="GMI26598.1"/>
    <property type="molecule type" value="Genomic_DNA"/>
</dbReference>
<dbReference type="OrthoDB" id="537444at2759"/>
<dbReference type="InterPro" id="IPR023213">
    <property type="entry name" value="CAT-like_dom_sf"/>
</dbReference>
<dbReference type="FunFam" id="2.40.50.100:FF:000010">
    <property type="entry name" value="Acetyltransferase component of pyruvate dehydrogenase complex"/>
    <property type="match status" value="1"/>
</dbReference>
<dbReference type="Pfam" id="PF02817">
    <property type="entry name" value="E3_binding"/>
    <property type="match status" value="1"/>
</dbReference>
<dbReference type="PANTHER" id="PTHR23151">
    <property type="entry name" value="DIHYDROLIPOAMIDE ACETYL/SUCCINYL-TRANSFERASE-RELATED"/>
    <property type="match status" value="1"/>
</dbReference>
<dbReference type="InterPro" id="IPR003016">
    <property type="entry name" value="2-oxoA_DH_lipoyl-BS"/>
</dbReference>
<comment type="similarity">
    <text evidence="1 4">Belongs to the 2-oxoacid dehydrogenase family.</text>
</comment>
<dbReference type="Gene3D" id="3.30.559.10">
    <property type="entry name" value="Chloramphenicol acetyltransferase-like domain"/>
    <property type="match status" value="1"/>
</dbReference>
<dbReference type="Pfam" id="PF00364">
    <property type="entry name" value="Biotin_lipoyl"/>
    <property type="match status" value="1"/>
</dbReference>
<sequence>MMSTDLPDHEVVGMPALSPTMEVGTLSSWKVGLGDEFAAGDVLAEIETDKASIDFVTEDDGVVAKLLVSEGSEVAVGAPIMITVEESSDVAAFENYAVDSSSEASSAPSSSPPPPTSSPAAATSPSPPTDLPNSLLPEFILTPAARHMSQSTGVDATVLYPGSGLKGRVTKGDVIMALKEGKVLPPLSAFSHAAPVPAATPAAPAPPAPAAATSNFITTSSTYTDVPNSSMRKVIAKRLTQSKSEVPHFYTTAEVPLDDGLALRKSLANDHGVKVSVNDLVIKASALALRDFPAVNLSPTVDISVAVATPSGLITPIVPQTDTLGLSQISSKVRDLATRARDGKLQPEEYQGGSFTISNLGMFGISEFSAVINPPQAAILAVGGGISKLVPPVDGKGPPEEKTMMTARLSADREKIDEATAAAFMQAFKKYLDDPKLMVL</sequence>
<dbReference type="GO" id="GO:0006086">
    <property type="term" value="P:pyruvate decarboxylation to acetyl-CoA"/>
    <property type="evidence" value="ECO:0007669"/>
    <property type="project" value="InterPro"/>
</dbReference>
<protein>
    <recommendedName>
        <fullName evidence="4">Dihydrolipoamide acetyltransferase component of pyruvate dehydrogenase complex</fullName>
        <ecNumber evidence="4">2.3.1.-</ecNumber>
    </recommendedName>
</protein>
<dbReference type="SUPFAM" id="SSF52777">
    <property type="entry name" value="CoA-dependent acyltransferases"/>
    <property type="match status" value="1"/>
</dbReference>
<dbReference type="InterPro" id="IPR000089">
    <property type="entry name" value="Biotin_lipoyl"/>
</dbReference>
<feature type="domain" description="Lipoyl-binding" evidence="6">
    <location>
        <begin position="9"/>
        <end position="85"/>
    </location>
</feature>
<evidence type="ECO:0000313" key="8">
    <source>
        <dbReference type="Proteomes" id="UP001165065"/>
    </source>
</evidence>
<keyword evidence="8" id="KW-1185">Reference proteome</keyword>
<evidence type="ECO:0000256" key="2">
    <source>
        <dbReference type="ARBA" id="ARBA00022823"/>
    </source>
</evidence>
<dbReference type="GO" id="GO:0045254">
    <property type="term" value="C:pyruvate dehydrogenase complex"/>
    <property type="evidence" value="ECO:0007669"/>
    <property type="project" value="InterPro"/>
</dbReference>
<proteinExistence type="inferred from homology"/>
<evidence type="ECO:0000256" key="4">
    <source>
        <dbReference type="RuleBase" id="RU003423"/>
    </source>
</evidence>
<dbReference type="PROSITE" id="PS00189">
    <property type="entry name" value="LIPOYL"/>
    <property type="match status" value="1"/>
</dbReference>
<dbReference type="InterPro" id="IPR001078">
    <property type="entry name" value="2-oxoacid_DH_actylTfrase"/>
</dbReference>
<dbReference type="InterPro" id="IPR036625">
    <property type="entry name" value="E3-bd_dom_sf"/>
</dbReference>
<organism evidence="7 8">
    <name type="scientific">Triparma columacea</name>
    <dbReference type="NCBI Taxonomy" id="722753"/>
    <lineage>
        <taxon>Eukaryota</taxon>
        <taxon>Sar</taxon>
        <taxon>Stramenopiles</taxon>
        <taxon>Ochrophyta</taxon>
        <taxon>Bolidophyceae</taxon>
        <taxon>Parmales</taxon>
        <taxon>Triparmaceae</taxon>
        <taxon>Triparma</taxon>
    </lineage>
</organism>
<evidence type="ECO:0000256" key="3">
    <source>
        <dbReference type="ARBA" id="ARBA00022946"/>
    </source>
</evidence>
<evidence type="ECO:0000259" key="6">
    <source>
        <dbReference type="PROSITE" id="PS50968"/>
    </source>
</evidence>
<dbReference type="EC" id="2.3.1.-" evidence="4"/>
<keyword evidence="4" id="KW-0012">Acyltransferase</keyword>
<comment type="caution">
    <text evidence="7">The sequence shown here is derived from an EMBL/GenBank/DDBJ whole genome shotgun (WGS) entry which is preliminary data.</text>
</comment>
<feature type="region of interest" description="Disordered" evidence="5">
    <location>
        <begin position="102"/>
        <end position="135"/>
    </location>
</feature>
<dbReference type="Gene3D" id="2.40.50.100">
    <property type="match status" value="1"/>
</dbReference>
<dbReference type="Proteomes" id="UP001165065">
    <property type="component" value="Unassembled WGS sequence"/>
</dbReference>
<dbReference type="PROSITE" id="PS50968">
    <property type="entry name" value="BIOTINYL_LIPOYL"/>
    <property type="match status" value="1"/>
</dbReference>
<dbReference type="SUPFAM" id="SSF47005">
    <property type="entry name" value="Peripheral subunit-binding domain of 2-oxo acid dehydrogenase complex"/>
    <property type="match status" value="1"/>
</dbReference>
<evidence type="ECO:0000256" key="1">
    <source>
        <dbReference type="ARBA" id="ARBA00007317"/>
    </source>
</evidence>
<dbReference type="AlphaFoldDB" id="A0A9W7G017"/>
<evidence type="ECO:0000256" key="5">
    <source>
        <dbReference type="SAM" id="MobiDB-lite"/>
    </source>
</evidence>
<dbReference type="Gene3D" id="4.10.320.10">
    <property type="entry name" value="E3-binding domain"/>
    <property type="match status" value="1"/>
</dbReference>
<dbReference type="Pfam" id="PF00198">
    <property type="entry name" value="2-oxoacid_dh"/>
    <property type="match status" value="1"/>
</dbReference>
<dbReference type="InterPro" id="IPR045257">
    <property type="entry name" value="E2/Pdx1"/>
</dbReference>
<comment type="cofactor">
    <cofactor evidence="4">
        <name>(R)-lipoate</name>
        <dbReference type="ChEBI" id="CHEBI:83088"/>
    </cofactor>
</comment>
<dbReference type="GO" id="GO:0005739">
    <property type="term" value="C:mitochondrion"/>
    <property type="evidence" value="ECO:0007669"/>
    <property type="project" value="TreeGrafter"/>
</dbReference>
<dbReference type="SUPFAM" id="SSF51230">
    <property type="entry name" value="Single hybrid motif"/>
    <property type="match status" value="1"/>
</dbReference>
<dbReference type="InterPro" id="IPR011053">
    <property type="entry name" value="Single_hybrid_motif"/>
</dbReference>
<keyword evidence="2 4" id="KW-0450">Lipoyl</keyword>